<accession>A0AAV5RL77</accession>
<keyword evidence="3" id="KW-0288">FMN</keyword>
<keyword evidence="6" id="KW-1185">Reference proteome</keyword>
<dbReference type="Proteomes" id="UP001362899">
    <property type="component" value="Unassembled WGS sequence"/>
</dbReference>
<comment type="similarity">
    <text evidence="2">Belongs to the NADH:flavin oxidoreductase/NADH oxidase family.</text>
</comment>
<proteinExistence type="inferred from homology"/>
<dbReference type="PANTHER" id="PTHR22893">
    <property type="entry name" value="NADH OXIDOREDUCTASE-RELATED"/>
    <property type="match status" value="1"/>
</dbReference>
<sequence length="362" mass="39695">MTTLFDPITIGSIEAKNRIVLAPITRSKATSEGVPTDSMAMYYRQRASVGLIASEATSISLDSHCLPNSPGIWSSEHVQGWKKVTSAVHEVGGKIVCQLWHPGRAAHSAFNGVHPISASETKFNGHINTPSGEKEPELARPASEEDITRIVEEFKQGAENAMAAGFDGVQVHCANGYLIGQFMCSNSNLRTDRYGGNVENRLRFFKEVVSVVSNTVGPSRTGVRFSPDIDPVDEETFVAASSFLEEQRIAFIGLRENSPLGPLIPPTVSYKNRLDLHDPIRNVYKGALIMNRDYTLEMAMEAIQTAIADAVSVGRPAMASRHLVAKMQATRPIRHFSDSVKYWYHEPEGYVVLPDLVPEVSA</sequence>
<dbReference type="InterPro" id="IPR001155">
    <property type="entry name" value="OxRdtase_FMN_N"/>
</dbReference>
<keyword evidence="3" id="KW-0285">Flavoprotein</keyword>
<protein>
    <recommendedName>
        <fullName evidence="4">NADH:flavin oxidoreductase/NADH oxidase N-terminal domain-containing protein</fullName>
    </recommendedName>
</protein>
<dbReference type="Pfam" id="PF00724">
    <property type="entry name" value="Oxidored_FMN"/>
    <property type="match status" value="1"/>
</dbReference>
<dbReference type="SUPFAM" id="SSF51395">
    <property type="entry name" value="FMN-linked oxidoreductases"/>
    <property type="match status" value="1"/>
</dbReference>
<reference evidence="5 6" key="1">
    <citation type="journal article" date="2023" name="Elife">
        <title>Identification of key yeast species and microbe-microbe interactions impacting larval growth of Drosophila in the wild.</title>
        <authorList>
            <person name="Mure A."/>
            <person name="Sugiura Y."/>
            <person name="Maeda R."/>
            <person name="Honda K."/>
            <person name="Sakurai N."/>
            <person name="Takahashi Y."/>
            <person name="Watada M."/>
            <person name="Katoh T."/>
            <person name="Gotoh A."/>
            <person name="Gotoh Y."/>
            <person name="Taniguchi I."/>
            <person name="Nakamura K."/>
            <person name="Hayashi T."/>
            <person name="Katayama T."/>
            <person name="Uemura T."/>
            <person name="Hattori Y."/>
        </authorList>
    </citation>
    <scope>NUCLEOTIDE SEQUENCE [LARGE SCALE GENOMIC DNA]</scope>
    <source>
        <strain evidence="5 6">SB-73</strain>
    </source>
</reference>
<evidence type="ECO:0000313" key="5">
    <source>
        <dbReference type="EMBL" id="GMM51992.1"/>
    </source>
</evidence>
<gene>
    <name evidence="5" type="ORF">DASB73_029550</name>
</gene>
<evidence type="ECO:0000256" key="1">
    <source>
        <dbReference type="ARBA" id="ARBA00001917"/>
    </source>
</evidence>
<evidence type="ECO:0000259" key="4">
    <source>
        <dbReference type="Pfam" id="PF00724"/>
    </source>
</evidence>
<dbReference type="CDD" id="cd02933">
    <property type="entry name" value="OYE_like_FMN"/>
    <property type="match status" value="1"/>
</dbReference>
<dbReference type="EMBL" id="BTGC01000008">
    <property type="protein sequence ID" value="GMM51992.1"/>
    <property type="molecule type" value="Genomic_DNA"/>
</dbReference>
<evidence type="ECO:0000256" key="3">
    <source>
        <dbReference type="ARBA" id="ARBA00022643"/>
    </source>
</evidence>
<dbReference type="GO" id="GO:0010181">
    <property type="term" value="F:FMN binding"/>
    <property type="evidence" value="ECO:0007669"/>
    <property type="project" value="InterPro"/>
</dbReference>
<evidence type="ECO:0000313" key="6">
    <source>
        <dbReference type="Proteomes" id="UP001362899"/>
    </source>
</evidence>
<dbReference type="Gene3D" id="3.20.20.70">
    <property type="entry name" value="Aldolase class I"/>
    <property type="match status" value="1"/>
</dbReference>
<dbReference type="InterPro" id="IPR045247">
    <property type="entry name" value="Oye-like"/>
</dbReference>
<comment type="cofactor">
    <cofactor evidence="1">
        <name>FMN</name>
        <dbReference type="ChEBI" id="CHEBI:58210"/>
    </cofactor>
</comment>
<dbReference type="AlphaFoldDB" id="A0AAV5RL77"/>
<name>A0AAV5RL77_STABA</name>
<comment type="caution">
    <text evidence="5">The sequence shown here is derived from an EMBL/GenBank/DDBJ whole genome shotgun (WGS) entry which is preliminary data.</text>
</comment>
<evidence type="ECO:0000256" key="2">
    <source>
        <dbReference type="ARBA" id="ARBA00005979"/>
    </source>
</evidence>
<feature type="domain" description="NADH:flavin oxidoreductase/NADH oxidase N-terminal" evidence="4">
    <location>
        <begin position="4"/>
        <end position="332"/>
    </location>
</feature>
<organism evidence="5 6">
    <name type="scientific">Starmerella bacillaris</name>
    <name type="common">Yeast</name>
    <name type="synonym">Candida zemplinina</name>
    <dbReference type="NCBI Taxonomy" id="1247836"/>
    <lineage>
        <taxon>Eukaryota</taxon>
        <taxon>Fungi</taxon>
        <taxon>Dikarya</taxon>
        <taxon>Ascomycota</taxon>
        <taxon>Saccharomycotina</taxon>
        <taxon>Dipodascomycetes</taxon>
        <taxon>Dipodascales</taxon>
        <taxon>Trichomonascaceae</taxon>
        <taxon>Starmerella</taxon>
    </lineage>
</organism>
<dbReference type="GO" id="GO:0016491">
    <property type="term" value="F:oxidoreductase activity"/>
    <property type="evidence" value="ECO:0007669"/>
    <property type="project" value="InterPro"/>
</dbReference>
<dbReference type="PANTHER" id="PTHR22893:SF91">
    <property type="entry name" value="NADPH DEHYDROGENASE 2-RELATED"/>
    <property type="match status" value="1"/>
</dbReference>
<dbReference type="InterPro" id="IPR013785">
    <property type="entry name" value="Aldolase_TIM"/>
</dbReference>